<feature type="region of interest" description="Disordered" evidence="6">
    <location>
        <begin position="195"/>
        <end position="234"/>
    </location>
</feature>
<gene>
    <name evidence="8" type="ORF">FOY51_26025</name>
</gene>
<proteinExistence type="inferred from homology"/>
<dbReference type="GO" id="GO:0008941">
    <property type="term" value="F:nitric oxide dioxygenase NAD(P)H activity"/>
    <property type="evidence" value="ECO:0007669"/>
    <property type="project" value="TreeGrafter"/>
</dbReference>
<dbReference type="Gene3D" id="1.10.490.10">
    <property type="entry name" value="Globins"/>
    <property type="match status" value="1"/>
</dbReference>
<keyword evidence="1 5" id="KW-0349">Heme</keyword>
<accession>A0A5A7S5A9</accession>
<keyword evidence="2 5" id="KW-0561">Oxygen transport</keyword>
<keyword evidence="5" id="KW-0813">Transport</keyword>
<evidence type="ECO:0000256" key="2">
    <source>
        <dbReference type="ARBA" id="ARBA00022621"/>
    </source>
</evidence>
<dbReference type="Proteomes" id="UP000322244">
    <property type="component" value="Unassembled WGS sequence"/>
</dbReference>
<comment type="caution">
    <text evidence="8">The sequence shown here is derived from an EMBL/GenBank/DDBJ whole genome shotgun (WGS) entry which is preliminary data.</text>
</comment>
<dbReference type="GO" id="GO:0046210">
    <property type="term" value="P:nitric oxide catabolic process"/>
    <property type="evidence" value="ECO:0007669"/>
    <property type="project" value="TreeGrafter"/>
</dbReference>
<dbReference type="PANTHER" id="PTHR43396">
    <property type="entry name" value="FLAVOHEMOPROTEIN"/>
    <property type="match status" value="1"/>
</dbReference>
<dbReference type="GO" id="GO:0020037">
    <property type="term" value="F:heme binding"/>
    <property type="evidence" value="ECO:0007669"/>
    <property type="project" value="InterPro"/>
</dbReference>
<dbReference type="GO" id="GO:0071949">
    <property type="term" value="F:FAD binding"/>
    <property type="evidence" value="ECO:0007669"/>
    <property type="project" value="TreeGrafter"/>
</dbReference>
<feature type="domain" description="Globin" evidence="7">
    <location>
        <begin position="1"/>
        <end position="132"/>
    </location>
</feature>
<dbReference type="EMBL" id="VLNY01000026">
    <property type="protein sequence ID" value="KAA0016554.1"/>
    <property type="molecule type" value="Genomic_DNA"/>
</dbReference>
<dbReference type="AlphaFoldDB" id="A0A5A7S5A9"/>
<dbReference type="CDD" id="cd19753">
    <property type="entry name" value="Mb-like_oxidoreductase"/>
    <property type="match status" value="1"/>
</dbReference>
<protein>
    <recommendedName>
        <fullName evidence="7">Globin domain-containing protein</fullName>
    </recommendedName>
</protein>
<name>A0A5A7S5A9_9NOCA</name>
<dbReference type="GO" id="GO:0019825">
    <property type="term" value="F:oxygen binding"/>
    <property type="evidence" value="ECO:0007669"/>
    <property type="project" value="InterPro"/>
</dbReference>
<dbReference type="OrthoDB" id="3213438at2"/>
<feature type="compositionally biased region" description="Basic residues" evidence="6">
    <location>
        <begin position="218"/>
        <end position="234"/>
    </location>
</feature>
<evidence type="ECO:0000313" key="8">
    <source>
        <dbReference type="EMBL" id="KAA0016554.1"/>
    </source>
</evidence>
<dbReference type="GO" id="GO:0071500">
    <property type="term" value="P:cellular response to nitrosative stress"/>
    <property type="evidence" value="ECO:0007669"/>
    <property type="project" value="TreeGrafter"/>
</dbReference>
<dbReference type="PANTHER" id="PTHR43396:SF3">
    <property type="entry name" value="FLAVOHEMOPROTEIN"/>
    <property type="match status" value="1"/>
</dbReference>
<evidence type="ECO:0000256" key="5">
    <source>
        <dbReference type="RuleBase" id="RU000356"/>
    </source>
</evidence>
<dbReference type="PROSITE" id="PS01033">
    <property type="entry name" value="GLOBIN"/>
    <property type="match status" value="1"/>
</dbReference>
<evidence type="ECO:0000313" key="9">
    <source>
        <dbReference type="Proteomes" id="UP000322244"/>
    </source>
</evidence>
<evidence type="ECO:0000256" key="4">
    <source>
        <dbReference type="ARBA" id="ARBA00023004"/>
    </source>
</evidence>
<sequence length="234" mass="26204">MVDSARLQSSWRDVEKVGDDAVQYFYSHLFLTHPEVREMFPISMTAQRDRFFTALGAIVADVDRIGTDTAFLRQLGHDHRRFDVIAAHYPAAGASLLATLQYFLGAAWTDDLAEDWADAYGVIAKIMVVAAEDADECTPPWWEAQVLFTERRTLDVGVLEIRPGEPYPFRARAIDGAPDTAAVAAVALLLAGQRAPPRRVDAAERADPSRWAGQPRAGAHRRRRRHRPHRGPHR</sequence>
<dbReference type="GO" id="GO:0005344">
    <property type="term" value="F:oxygen carrier activity"/>
    <property type="evidence" value="ECO:0007669"/>
    <property type="project" value="UniProtKB-KW"/>
</dbReference>
<dbReference type="InterPro" id="IPR012292">
    <property type="entry name" value="Globin/Proto"/>
</dbReference>
<comment type="similarity">
    <text evidence="5">Belongs to the globin family.</text>
</comment>
<keyword evidence="4" id="KW-0408">Iron</keyword>
<keyword evidence="9" id="KW-1185">Reference proteome</keyword>
<evidence type="ECO:0000256" key="6">
    <source>
        <dbReference type="SAM" id="MobiDB-lite"/>
    </source>
</evidence>
<dbReference type="GO" id="GO:0046872">
    <property type="term" value="F:metal ion binding"/>
    <property type="evidence" value="ECO:0007669"/>
    <property type="project" value="UniProtKB-KW"/>
</dbReference>
<dbReference type="InterPro" id="IPR000971">
    <property type="entry name" value="Globin"/>
</dbReference>
<evidence type="ECO:0000259" key="7">
    <source>
        <dbReference type="PROSITE" id="PS01033"/>
    </source>
</evidence>
<evidence type="ECO:0000256" key="1">
    <source>
        <dbReference type="ARBA" id="ARBA00022617"/>
    </source>
</evidence>
<evidence type="ECO:0000256" key="3">
    <source>
        <dbReference type="ARBA" id="ARBA00022723"/>
    </source>
</evidence>
<feature type="compositionally biased region" description="Basic and acidic residues" evidence="6">
    <location>
        <begin position="198"/>
        <end position="208"/>
    </location>
</feature>
<reference evidence="8 9" key="1">
    <citation type="submission" date="2019-07" db="EMBL/GenBank/DDBJ databases">
        <title>Rhodococcus cavernicolus sp. nov., isolated from a cave.</title>
        <authorList>
            <person name="Lee S.D."/>
        </authorList>
    </citation>
    <scope>NUCLEOTIDE SEQUENCE [LARGE SCALE GENOMIC DNA]</scope>
    <source>
        <strain evidence="8 9">C1-24</strain>
    </source>
</reference>
<dbReference type="InterPro" id="IPR009050">
    <property type="entry name" value="Globin-like_sf"/>
</dbReference>
<keyword evidence="3" id="KW-0479">Metal-binding</keyword>
<dbReference type="Pfam" id="PF00042">
    <property type="entry name" value="Globin"/>
    <property type="match status" value="1"/>
</dbReference>
<dbReference type="SUPFAM" id="SSF46458">
    <property type="entry name" value="Globin-like"/>
    <property type="match status" value="1"/>
</dbReference>
<organism evidence="8 9">
    <name type="scientific">Antrihabitans cavernicola</name>
    <dbReference type="NCBI Taxonomy" id="2495913"/>
    <lineage>
        <taxon>Bacteria</taxon>
        <taxon>Bacillati</taxon>
        <taxon>Actinomycetota</taxon>
        <taxon>Actinomycetes</taxon>
        <taxon>Mycobacteriales</taxon>
        <taxon>Nocardiaceae</taxon>
        <taxon>Antrihabitans</taxon>
    </lineage>
</organism>